<feature type="binding site" evidence="2">
    <location>
        <position position="97"/>
    </location>
    <ligand>
        <name>Zn(2+)</name>
        <dbReference type="ChEBI" id="CHEBI:29105"/>
    </ligand>
</feature>
<dbReference type="AlphaFoldDB" id="A0A511MYQ3"/>
<organism evidence="3 4">
    <name type="scientific">Deinococcus cellulosilyticus (strain DSM 18568 / NBRC 106333 / KACC 11606 / 5516J-15)</name>
    <dbReference type="NCBI Taxonomy" id="1223518"/>
    <lineage>
        <taxon>Bacteria</taxon>
        <taxon>Thermotogati</taxon>
        <taxon>Deinococcota</taxon>
        <taxon>Deinococci</taxon>
        <taxon>Deinococcales</taxon>
        <taxon>Deinococcaceae</taxon>
        <taxon>Deinococcus</taxon>
    </lineage>
</organism>
<dbReference type="EMBL" id="BJXB01000003">
    <property type="protein sequence ID" value="GEM45418.1"/>
    <property type="molecule type" value="Genomic_DNA"/>
</dbReference>
<dbReference type="Proteomes" id="UP000321306">
    <property type="component" value="Unassembled WGS sequence"/>
</dbReference>
<keyword evidence="2" id="KW-0862">Zinc</keyword>
<evidence type="ECO:0000256" key="2">
    <source>
        <dbReference type="PIRSR" id="PIRSR601765-1"/>
    </source>
</evidence>
<dbReference type="SUPFAM" id="SSF53056">
    <property type="entry name" value="beta-carbonic anhydrase, cab"/>
    <property type="match status" value="1"/>
</dbReference>
<dbReference type="RefSeq" id="WP_146882875.1">
    <property type="nucleotide sequence ID" value="NZ_BJXB01000003.1"/>
</dbReference>
<dbReference type="InterPro" id="IPR036874">
    <property type="entry name" value="Carbonic_anhydrase_sf"/>
</dbReference>
<proteinExistence type="inferred from homology"/>
<dbReference type="GO" id="GO:0008270">
    <property type="term" value="F:zinc ion binding"/>
    <property type="evidence" value="ECO:0007669"/>
    <property type="project" value="InterPro"/>
</dbReference>
<evidence type="ECO:0008006" key="5">
    <source>
        <dbReference type="Google" id="ProtNLM"/>
    </source>
</evidence>
<dbReference type="SMART" id="SM00947">
    <property type="entry name" value="Pro_CA"/>
    <property type="match status" value="1"/>
</dbReference>
<name>A0A511MYQ3_DEIC1</name>
<evidence type="ECO:0000256" key="1">
    <source>
        <dbReference type="ARBA" id="ARBA00006217"/>
    </source>
</evidence>
<keyword evidence="4" id="KW-1185">Reference proteome</keyword>
<comment type="similarity">
    <text evidence="1">Belongs to the beta-class carbonic anhydrase family.</text>
</comment>
<reference evidence="3 4" key="1">
    <citation type="submission" date="2019-07" db="EMBL/GenBank/DDBJ databases">
        <title>Whole genome shotgun sequence of Deinococcus cellulosilyticus NBRC 106333.</title>
        <authorList>
            <person name="Hosoyama A."/>
            <person name="Uohara A."/>
            <person name="Ohji S."/>
            <person name="Ichikawa N."/>
        </authorList>
    </citation>
    <scope>NUCLEOTIDE SEQUENCE [LARGE SCALE GENOMIC DNA]</scope>
    <source>
        <strain evidence="3 4">NBRC 106333</strain>
    </source>
</reference>
<evidence type="ECO:0000313" key="3">
    <source>
        <dbReference type="EMBL" id="GEM45418.1"/>
    </source>
</evidence>
<comment type="cofactor">
    <cofactor evidence="2">
        <name>Zn(2+)</name>
        <dbReference type="ChEBI" id="CHEBI:29105"/>
    </cofactor>
    <text evidence="2">Binds 1 zinc ion per subunit.</text>
</comment>
<feature type="binding site" evidence="2">
    <location>
        <position position="46"/>
    </location>
    <ligand>
        <name>Zn(2+)</name>
        <dbReference type="ChEBI" id="CHEBI:29105"/>
    </ligand>
</feature>
<sequence length="166" mass="18661">MRGNPVIDNHEYTQEAEQAINVLLQSHNEKADIPGFEGPQLAIVTCMDFRINLRLPTNFAFVLRTGGANTLPIEPYLAFSVARTGIHAVAIIGHTDCAMQHPNPYVVEQLPASNEIKRDYRSQIASLAILDAPEYTRREARRLAERLGLPVIPLLYHVEDHKITRL</sequence>
<dbReference type="OrthoDB" id="9792260at2"/>
<keyword evidence="2" id="KW-0479">Metal-binding</keyword>
<feature type="binding site" evidence="2">
    <location>
        <position position="94"/>
    </location>
    <ligand>
        <name>Zn(2+)</name>
        <dbReference type="ChEBI" id="CHEBI:29105"/>
    </ligand>
</feature>
<feature type="binding site" evidence="2">
    <location>
        <position position="48"/>
    </location>
    <ligand>
        <name>Zn(2+)</name>
        <dbReference type="ChEBI" id="CHEBI:29105"/>
    </ligand>
</feature>
<accession>A0A511MYQ3</accession>
<evidence type="ECO:0000313" key="4">
    <source>
        <dbReference type="Proteomes" id="UP000321306"/>
    </source>
</evidence>
<dbReference type="InterPro" id="IPR001765">
    <property type="entry name" value="Carbonic_anhydrase"/>
</dbReference>
<protein>
    <recommendedName>
        <fullName evidence="5">Carbonic anhydrase</fullName>
    </recommendedName>
</protein>
<dbReference type="GO" id="GO:0004089">
    <property type="term" value="F:carbonate dehydratase activity"/>
    <property type="evidence" value="ECO:0007669"/>
    <property type="project" value="InterPro"/>
</dbReference>
<comment type="caution">
    <text evidence="3">The sequence shown here is derived from an EMBL/GenBank/DDBJ whole genome shotgun (WGS) entry which is preliminary data.</text>
</comment>
<dbReference type="Gene3D" id="3.40.1050.10">
    <property type="entry name" value="Carbonic anhydrase"/>
    <property type="match status" value="1"/>
</dbReference>
<gene>
    <name evidence="3" type="ORF">DC3_10530</name>
</gene>